<dbReference type="GO" id="GO:0005886">
    <property type="term" value="C:plasma membrane"/>
    <property type="evidence" value="ECO:0007669"/>
    <property type="project" value="UniProtKB-SubCell"/>
</dbReference>
<dbReference type="InterPro" id="IPR000515">
    <property type="entry name" value="MetI-like"/>
</dbReference>
<keyword evidence="3" id="KW-1003">Cell membrane</keyword>
<dbReference type="Proteomes" id="UP000823964">
    <property type="component" value="Unassembled WGS sequence"/>
</dbReference>
<name>A0A9D1VA93_9BACT</name>
<feature type="transmembrane region" description="Helical" evidence="7">
    <location>
        <begin position="192"/>
        <end position="216"/>
    </location>
</feature>
<dbReference type="SUPFAM" id="SSF161098">
    <property type="entry name" value="MetI-like"/>
    <property type="match status" value="1"/>
</dbReference>
<keyword evidence="6 7" id="KW-0472">Membrane</keyword>
<evidence type="ECO:0000256" key="4">
    <source>
        <dbReference type="ARBA" id="ARBA00022692"/>
    </source>
</evidence>
<keyword evidence="2 7" id="KW-0813">Transport</keyword>
<dbReference type="EMBL" id="DXFQ01000014">
    <property type="protein sequence ID" value="HIX19169.1"/>
    <property type="molecule type" value="Genomic_DNA"/>
</dbReference>
<dbReference type="CDD" id="cd06261">
    <property type="entry name" value="TM_PBP2"/>
    <property type="match status" value="1"/>
</dbReference>
<dbReference type="PANTHER" id="PTHR30151">
    <property type="entry name" value="ALKANE SULFONATE ABC TRANSPORTER-RELATED, MEMBRANE SUBUNIT"/>
    <property type="match status" value="1"/>
</dbReference>
<evidence type="ECO:0000256" key="6">
    <source>
        <dbReference type="ARBA" id="ARBA00023136"/>
    </source>
</evidence>
<feature type="transmembrane region" description="Helical" evidence="7">
    <location>
        <begin position="101"/>
        <end position="122"/>
    </location>
</feature>
<dbReference type="GO" id="GO:0055085">
    <property type="term" value="P:transmembrane transport"/>
    <property type="evidence" value="ECO:0007669"/>
    <property type="project" value="InterPro"/>
</dbReference>
<evidence type="ECO:0000256" key="7">
    <source>
        <dbReference type="RuleBase" id="RU363032"/>
    </source>
</evidence>
<feature type="domain" description="ABC transmembrane type-1" evidence="8">
    <location>
        <begin position="63"/>
        <end position="246"/>
    </location>
</feature>
<evidence type="ECO:0000259" key="8">
    <source>
        <dbReference type="PROSITE" id="PS50928"/>
    </source>
</evidence>
<evidence type="ECO:0000313" key="10">
    <source>
        <dbReference type="Proteomes" id="UP000823964"/>
    </source>
</evidence>
<evidence type="ECO:0000256" key="5">
    <source>
        <dbReference type="ARBA" id="ARBA00022989"/>
    </source>
</evidence>
<organism evidence="9 10">
    <name type="scientific">Candidatus Akkermansia intestinigallinarum</name>
    <dbReference type="NCBI Taxonomy" id="2838431"/>
    <lineage>
        <taxon>Bacteria</taxon>
        <taxon>Pseudomonadati</taxon>
        <taxon>Verrucomicrobiota</taxon>
        <taxon>Verrucomicrobiia</taxon>
        <taxon>Verrucomicrobiales</taxon>
        <taxon>Akkermansiaceae</taxon>
        <taxon>Akkermansia</taxon>
    </lineage>
</organism>
<dbReference type="AlphaFoldDB" id="A0A9D1VA93"/>
<dbReference type="PROSITE" id="PS50928">
    <property type="entry name" value="ABC_TM1"/>
    <property type="match status" value="1"/>
</dbReference>
<evidence type="ECO:0000256" key="2">
    <source>
        <dbReference type="ARBA" id="ARBA00022448"/>
    </source>
</evidence>
<comment type="subcellular location">
    <subcellularLocation>
        <location evidence="1 7">Cell membrane</location>
        <topology evidence="1 7">Multi-pass membrane protein</topology>
    </subcellularLocation>
</comment>
<accession>A0A9D1VA93</accession>
<comment type="similarity">
    <text evidence="7">Belongs to the binding-protein-dependent transport system permease family.</text>
</comment>
<sequence length="263" mass="29292">MQRVLISVSFFIVIILLWAALTGDLAFIGLDEPLWSPYVMPPPSRVFYYLWDNTANGKLPLSMLVTLRRLLIGYLIGLVLGVPLGMLAARFRCVQDTLGHLALSFQALPSVCWVPLACIWFGQTESALLFVVIMGTMWSVLLSTENGIRNVPPIYARAARTMGSPPLHTLIFVTLPASAPFVVSGMKQGWAFAWRSLMAAEIYVSVVSGFGIGQHLHYGRELQRMDQVIGVMFIIILVGLLADKLLFSPVERFLHRRWGTGRD</sequence>
<dbReference type="Pfam" id="PF00528">
    <property type="entry name" value="BPD_transp_1"/>
    <property type="match status" value="1"/>
</dbReference>
<feature type="transmembrane region" description="Helical" evidence="7">
    <location>
        <begin position="128"/>
        <end position="148"/>
    </location>
</feature>
<feature type="transmembrane region" description="Helical" evidence="7">
    <location>
        <begin position="228"/>
        <end position="247"/>
    </location>
</feature>
<dbReference type="PANTHER" id="PTHR30151:SF0">
    <property type="entry name" value="ABC TRANSPORTER PERMEASE PROTEIN MJ0413-RELATED"/>
    <property type="match status" value="1"/>
</dbReference>
<dbReference type="Gene3D" id="1.10.3720.10">
    <property type="entry name" value="MetI-like"/>
    <property type="match status" value="1"/>
</dbReference>
<reference evidence="9" key="2">
    <citation type="submission" date="2021-04" db="EMBL/GenBank/DDBJ databases">
        <authorList>
            <person name="Gilroy R."/>
        </authorList>
    </citation>
    <scope>NUCLEOTIDE SEQUENCE</scope>
    <source>
        <strain evidence="9">14975</strain>
    </source>
</reference>
<reference evidence="9" key="1">
    <citation type="journal article" date="2021" name="PeerJ">
        <title>Extensive microbial diversity within the chicken gut microbiome revealed by metagenomics and culture.</title>
        <authorList>
            <person name="Gilroy R."/>
            <person name="Ravi A."/>
            <person name="Getino M."/>
            <person name="Pursley I."/>
            <person name="Horton D.L."/>
            <person name="Alikhan N.F."/>
            <person name="Baker D."/>
            <person name="Gharbi K."/>
            <person name="Hall N."/>
            <person name="Watson M."/>
            <person name="Adriaenssens E.M."/>
            <person name="Foster-Nyarko E."/>
            <person name="Jarju S."/>
            <person name="Secka A."/>
            <person name="Antonio M."/>
            <person name="Oren A."/>
            <person name="Chaudhuri R.R."/>
            <person name="La Ragione R."/>
            <person name="Hildebrand F."/>
            <person name="Pallen M.J."/>
        </authorList>
    </citation>
    <scope>NUCLEOTIDE SEQUENCE</scope>
    <source>
        <strain evidence="9">14975</strain>
    </source>
</reference>
<dbReference type="InterPro" id="IPR035906">
    <property type="entry name" value="MetI-like_sf"/>
</dbReference>
<evidence type="ECO:0000313" key="9">
    <source>
        <dbReference type="EMBL" id="HIX19169.1"/>
    </source>
</evidence>
<evidence type="ECO:0000256" key="1">
    <source>
        <dbReference type="ARBA" id="ARBA00004651"/>
    </source>
</evidence>
<comment type="caution">
    <text evidence="9">The sequence shown here is derived from an EMBL/GenBank/DDBJ whole genome shotgun (WGS) entry which is preliminary data.</text>
</comment>
<keyword evidence="5 7" id="KW-1133">Transmembrane helix</keyword>
<evidence type="ECO:0000256" key="3">
    <source>
        <dbReference type="ARBA" id="ARBA00022475"/>
    </source>
</evidence>
<keyword evidence="4 7" id="KW-0812">Transmembrane</keyword>
<proteinExistence type="inferred from homology"/>
<protein>
    <submittedName>
        <fullName evidence="9">ABC transporter permease</fullName>
    </submittedName>
</protein>
<feature type="transmembrane region" description="Helical" evidence="7">
    <location>
        <begin position="71"/>
        <end position="89"/>
    </location>
</feature>
<gene>
    <name evidence="9" type="ORF">H9862_01035</name>
</gene>